<dbReference type="EMBL" id="QJUI01000036">
    <property type="protein sequence ID" value="TBU71434.1"/>
    <property type="molecule type" value="Genomic_DNA"/>
</dbReference>
<evidence type="ECO:0000313" key="1">
    <source>
        <dbReference type="EMBL" id="TBU71434.1"/>
    </source>
</evidence>
<proteinExistence type="predicted"/>
<gene>
    <name evidence="1" type="ORF">DNK06_24020</name>
</gene>
<dbReference type="Proteomes" id="UP000292302">
    <property type="component" value="Unassembled WGS sequence"/>
</dbReference>
<organism evidence="1 2">
    <name type="scientific">Phytopseudomonas daroniae</name>
    <dbReference type="NCBI Taxonomy" id="2487519"/>
    <lineage>
        <taxon>Bacteria</taxon>
        <taxon>Pseudomonadati</taxon>
        <taxon>Pseudomonadota</taxon>
        <taxon>Gammaproteobacteria</taxon>
        <taxon>Pseudomonadales</taxon>
        <taxon>Pseudomonadaceae</taxon>
        <taxon>Phytopseudomonas</taxon>
    </lineage>
</organism>
<dbReference type="OrthoDB" id="6879526at2"/>
<reference evidence="1 2" key="1">
    <citation type="submission" date="2018-06" db="EMBL/GenBank/DDBJ databases">
        <title>Three novel Pseudomonas species isolated from symptomatic oak.</title>
        <authorList>
            <person name="Bueno-Gonzalez V."/>
            <person name="Brady C."/>
        </authorList>
    </citation>
    <scope>NUCLEOTIDE SEQUENCE [LARGE SCALE GENOMIC DNA]</scope>
    <source>
        <strain evidence="1 2">P9A</strain>
    </source>
</reference>
<comment type="caution">
    <text evidence="1">The sequence shown here is derived from an EMBL/GenBank/DDBJ whole genome shotgun (WGS) entry which is preliminary data.</text>
</comment>
<dbReference type="RefSeq" id="WP_131182480.1">
    <property type="nucleotide sequence ID" value="NZ_QJUI01000036.1"/>
</dbReference>
<dbReference type="AlphaFoldDB" id="A0A4Q9QG35"/>
<protein>
    <submittedName>
        <fullName evidence="1">Uncharacterized protein</fullName>
    </submittedName>
</protein>
<evidence type="ECO:0000313" key="2">
    <source>
        <dbReference type="Proteomes" id="UP000292302"/>
    </source>
</evidence>
<sequence length="195" mass="22744">MQPFDTPDLDIEPHEAFELVICELHSHAATGRKNFVVRVPQDMVIYLFTGILRKADLSKVVLERELSELGLYGFKDADGRILRRYLSGETRMAWETYRRLVFWALANKWISDWVFRDLLLSANLREAAQRSARTLLNKVKRRVSLAELTREQIIDCFKESYRQVLQEIEALAVSRVGTDRDIRELARSLGLEFQD</sequence>
<keyword evidence="2" id="KW-1185">Reference proteome</keyword>
<name>A0A4Q9QG35_9GAMM</name>
<accession>A0A4Q9QG35</accession>